<proteinExistence type="predicted"/>
<name>A0A2S7SVB9_9BACT</name>
<dbReference type="EMBL" id="PPSL01000003">
    <property type="protein sequence ID" value="PQJ10476.1"/>
    <property type="molecule type" value="Genomic_DNA"/>
</dbReference>
<dbReference type="OrthoDB" id="926208at2"/>
<dbReference type="Proteomes" id="UP000239872">
    <property type="component" value="Unassembled WGS sequence"/>
</dbReference>
<evidence type="ECO:0000313" key="2">
    <source>
        <dbReference type="Proteomes" id="UP000239872"/>
    </source>
</evidence>
<reference evidence="1 2" key="1">
    <citation type="submission" date="2018-01" db="EMBL/GenBank/DDBJ databases">
        <title>A novel member of the phylum Bacteroidetes isolated from glacier ice.</title>
        <authorList>
            <person name="Liu Q."/>
            <person name="Xin Y.-H."/>
        </authorList>
    </citation>
    <scope>NUCLEOTIDE SEQUENCE [LARGE SCALE GENOMIC DNA]</scope>
    <source>
        <strain evidence="1 2">RB1R16</strain>
    </source>
</reference>
<evidence type="ECO:0000313" key="1">
    <source>
        <dbReference type="EMBL" id="PQJ10476.1"/>
    </source>
</evidence>
<organism evidence="1 2">
    <name type="scientific">Flavipsychrobacter stenotrophus</name>
    <dbReference type="NCBI Taxonomy" id="2077091"/>
    <lineage>
        <taxon>Bacteria</taxon>
        <taxon>Pseudomonadati</taxon>
        <taxon>Bacteroidota</taxon>
        <taxon>Chitinophagia</taxon>
        <taxon>Chitinophagales</taxon>
        <taxon>Chitinophagaceae</taxon>
        <taxon>Flavipsychrobacter</taxon>
    </lineage>
</organism>
<sequence length="268" mass="30009">MKKSIAIILFILFHYSSNGQYKEVPVNVFIGGDLFLNGAFGASRATIAVNLPTNTVRWYYTITAFRKKEDIERIKSNFNLLGQLTKIYDRSGLSAAAVSLITAPSGSDYCNIYYLCSYNDGNIFRDKPLSTCNYFPNNSAKHAITWKQEITDDNLVSGVQYIGIENPSLAYGINVNIQVVAIVQEPVTDNGWTADLKQDVHDVVKQMLIDKGALNKTTDDKLEAFLTCFIDYVKRNYTPEQYNSLAGYEKTDAIKNGFSECKHLSGIK</sequence>
<keyword evidence="2" id="KW-1185">Reference proteome</keyword>
<gene>
    <name evidence="1" type="ORF">CJD36_010900</name>
</gene>
<accession>A0A2S7SVB9</accession>
<protein>
    <submittedName>
        <fullName evidence="1">Uncharacterized protein</fullName>
    </submittedName>
</protein>
<dbReference type="AlphaFoldDB" id="A0A2S7SVB9"/>
<dbReference type="RefSeq" id="WP_105039204.1">
    <property type="nucleotide sequence ID" value="NZ_PPSL01000003.1"/>
</dbReference>
<comment type="caution">
    <text evidence="1">The sequence shown here is derived from an EMBL/GenBank/DDBJ whole genome shotgun (WGS) entry which is preliminary data.</text>
</comment>